<evidence type="ECO:0000313" key="17">
    <source>
        <dbReference type="Proteomes" id="UP001368500"/>
    </source>
</evidence>
<dbReference type="InterPro" id="IPR003661">
    <property type="entry name" value="HisK_dim/P_dom"/>
</dbReference>
<keyword evidence="4" id="KW-1003">Cell membrane</keyword>
<dbReference type="InterPro" id="IPR036097">
    <property type="entry name" value="HisK_dim/P_sf"/>
</dbReference>
<evidence type="ECO:0000256" key="11">
    <source>
        <dbReference type="ARBA" id="ARBA00022989"/>
    </source>
</evidence>
<dbReference type="SMART" id="SM00387">
    <property type="entry name" value="HATPase_c"/>
    <property type="match status" value="1"/>
</dbReference>
<keyword evidence="17" id="KW-1185">Reference proteome</keyword>
<keyword evidence="9" id="KW-0418">Kinase</keyword>
<evidence type="ECO:0000256" key="12">
    <source>
        <dbReference type="ARBA" id="ARBA00023012"/>
    </source>
</evidence>
<dbReference type="PIRSF" id="PIRSF036431">
    <property type="entry name" value="STHK_DctB"/>
    <property type="match status" value="1"/>
</dbReference>
<keyword evidence="13" id="KW-0175">Coiled coil</keyword>
<evidence type="ECO:0000256" key="5">
    <source>
        <dbReference type="ARBA" id="ARBA00022553"/>
    </source>
</evidence>
<dbReference type="Gene3D" id="3.30.565.10">
    <property type="entry name" value="Histidine kinase-like ATPase, C-terminal domain"/>
    <property type="match status" value="1"/>
</dbReference>
<gene>
    <name evidence="16" type="ORF">AACH11_17260</name>
</gene>
<dbReference type="Gene3D" id="1.10.287.130">
    <property type="match status" value="1"/>
</dbReference>
<evidence type="ECO:0000313" key="16">
    <source>
        <dbReference type="EMBL" id="MEK8027716.1"/>
    </source>
</evidence>
<keyword evidence="5" id="KW-0597">Phosphoprotein</keyword>
<dbReference type="SUPFAM" id="SSF55874">
    <property type="entry name" value="ATPase domain of HSP90 chaperone/DNA topoisomerase II/histidine kinase"/>
    <property type="match status" value="1"/>
</dbReference>
<keyword evidence="10 16" id="KW-0067">ATP-binding</keyword>
<dbReference type="InterPro" id="IPR029151">
    <property type="entry name" value="Sensor-like_sf"/>
</dbReference>
<keyword evidence="7 14" id="KW-0812">Transmembrane</keyword>
<accession>A0ABU9BCP9</accession>
<dbReference type="Gene3D" id="3.30.450.20">
    <property type="entry name" value="PAS domain"/>
    <property type="match status" value="2"/>
</dbReference>
<evidence type="ECO:0000256" key="2">
    <source>
        <dbReference type="ARBA" id="ARBA00004651"/>
    </source>
</evidence>
<evidence type="ECO:0000256" key="1">
    <source>
        <dbReference type="ARBA" id="ARBA00000085"/>
    </source>
</evidence>
<proteinExistence type="predicted"/>
<dbReference type="PROSITE" id="PS50109">
    <property type="entry name" value="HIS_KIN"/>
    <property type="match status" value="1"/>
</dbReference>
<evidence type="ECO:0000256" key="6">
    <source>
        <dbReference type="ARBA" id="ARBA00022679"/>
    </source>
</evidence>
<sequence length="689" mass="74098">MALELAFHGPPRPRQRAFRVLAGTVAAIAAVIFGGWIGYTVSAHQGRQTLRGESDHRLDLFAAAIESRVRRLEHVPATVQFSSEVLALLRQPDDPRRAATAGASLARLNAHLGSLAIFVLDERGTVLASSQRPARNGAPLLRDDSTPGQELAYRPYFLDALAGRVGRHFALGADGGEPGYFVSHPIRDGARVVGVAAIKISLAPVDDVWEMLGTPALLVDANQVVILSSQPDWRYTTLADLPLEQRVDLRINRMYGDVQLRRFPLPVDYSVDEESQAIEGELDLQPTLPTRGGSGMLVLGRALDGMDWRVLMFADLRPVRAQALRASLMSAVAVAFVELLALYLAQRRRLVRQRLEAQQLLQRANAELEHKVARRTRALTETNARLRREVAERQQAEQTLRAAQNELVHAGKMAVLGQLATGITHELTQPLGAIRTLSGNASEFLRRGDLQAVGGNLGIIARLADQMGGIIHPLKSFGRKSLPQPVATDVAQALANALFLYDQRIRRMGVRLDNRCAAAAAGLPRVWCDPNRLEQVLINLVGNALDAMQTTAEDARRLVLDAQLVHDLGEAEPRLLLSVSDSGPGFDEATRAHLFEPFYTTKPAGAGLGLGLAISRDIVREFGGEITAVVAEGGGARFELRLPLAPEGAALAAPALPPALSPAAGLIGGGGLIGAGPPVPAALQSHHEP</sequence>
<keyword evidence="11 14" id="KW-1133">Transmembrane helix</keyword>
<dbReference type="InterPro" id="IPR017055">
    <property type="entry name" value="Sig_transdc_His_kinase_DctB"/>
</dbReference>
<dbReference type="PANTHER" id="PTHR43065">
    <property type="entry name" value="SENSOR HISTIDINE KINASE"/>
    <property type="match status" value="1"/>
</dbReference>
<feature type="coiled-coil region" evidence="13">
    <location>
        <begin position="347"/>
        <end position="413"/>
    </location>
</feature>
<evidence type="ECO:0000256" key="9">
    <source>
        <dbReference type="ARBA" id="ARBA00022777"/>
    </source>
</evidence>
<dbReference type="InterPro" id="IPR036890">
    <property type="entry name" value="HATPase_C_sf"/>
</dbReference>
<dbReference type="CDD" id="cd00082">
    <property type="entry name" value="HisKA"/>
    <property type="match status" value="1"/>
</dbReference>
<evidence type="ECO:0000256" key="3">
    <source>
        <dbReference type="ARBA" id="ARBA00012438"/>
    </source>
</evidence>
<evidence type="ECO:0000256" key="7">
    <source>
        <dbReference type="ARBA" id="ARBA00022692"/>
    </source>
</evidence>
<dbReference type="SUPFAM" id="SSF47384">
    <property type="entry name" value="Homodimeric domain of signal transducing histidine kinase"/>
    <property type="match status" value="1"/>
</dbReference>
<dbReference type="GO" id="GO:0005524">
    <property type="term" value="F:ATP binding"/>
    <property type="evidence" value="ECO:0007669"/>
    <property type="project" value="UniProtKB-KW"/>
</dbReference>
<evidence type="ECO:0000256" key="4">
    <source>
        <dbReference type="ARBA" id="ARBA00022475"/>
    </source>
</evidence>
<evidence type="ECO:0000256" key="13">
    <source>
        <dbReference type="SAM" id="Coils"/>
    </source>
</evidence>
<name>A0ABU9BCP9_9BURK</name>
<protein>
    <recommendedName>
        <fullName evidence="3">histidine kinase</fullName>
        <ecNumber evidence="3">2.7.13.3</ecNumber>
    </recommendedName>
</protein>
<evidence type="ECO:0000259" key="15">
    <source>
        <dbReference type="PROSITE" id="PS50109"/>
    </source>
</evidence>
<dbReference type="EC" id="2.7.13.3" evidence="3"/>
<dbReference type="EMBL" id="JBBUTF010000016">
    <property type="protein sequence ID" value="MEK8027716.1"/>
    <property type="molecule type" value="Genomic_DNA"/>
</dbReference>
<dbReference type="SUPFAM" id="SSF103190">
    <property type="entry name" value="Sensory domain-like"/>
    <property type="match status" value="1"/>
</dbReference>
<keyword evidence="6" id="KW-0808">Transferase</keyword>
<keyword evidence="12" id="KW-0902">Two-component regulatory system</keyword>
<dbReference type="Proteomes" id="UP001368500">
    <property type="component" value="Unassembled WGS sequence"/>
</dbReference>
<evidence type="ECO:0000256" key="14">
    <source>
        <dbReference type="SAM" id="Phobius"/>
    </source>
</evidence>
<feature type="transmembrane region" description="Helical" evidence="14">
    <location>
        <begin position="326"/>
        <end position="345"/>
    </location>
</feature>
<evidence type="ECO:0000256" key="8">
    <source>
        <dbReference type="ARBA" id="ARBA00022741"/>
    </source>
</evidence>
<keyword evidence="8" id="KW-0547">Nucleotide-binding</keyword>
<feature type="domain" description="Histidine kinase" evidence="15">
    <location>
        <begin position="422"/>
        <end position="646"/>
    </location>
</feature>
<dbReference type="InterPro" id="IPR004358">
    <property type="entry name" value="Sig_transdc_His_kin-like_C"/>
</dbReference>
<dbReference type="RefSeq" id="WP_341375498.1">
    <property type="nucleotide sequence ID" value="NZ_JBBUTF010000016.1"/>
</dbReference>
<feature type="transmembrane region" description="Helical" evidence="14">
    <location>
        <begin position="20"/>
        <end position="39"/>
    </location>
</feature>
<dbReference type="InterPro" id="IPR005467">
    <property type="entry name" value="His_kinase_dom"/>
</dbReference>
<dbReference type="PRINTS" id="PR00344">
    <property type="entry name" value="BCTRLSENSOR"/>
</dbReference>
<comment type="subcellular location">
    <subcellularLocation>
        <location evidence="2">Cell membrane</location>
        <topology evidence="2">Multi-pass membrane protein</topology>
    </subcellularLocation>
</comment>
<dbReference type="InterPro" id="IPR003594">
    <property type="entry name" value="HATPase_dom"/>
</dbReference>
<reference evidence="16 17" key="1">
    <citation type="submission" date="2024-04" db="EMBL/GenBank/DDBJ databases">
        <title>Novel species of the genus Ideonella isolated from streams.</title>
        <authorList>
            <person name="Lu H."/>
        </authorList>
    </citation>
    <scope>NUCLEOTIDE SEQUENCE [LARGE SCALE GENOMIC DNA]</scope>
    <source>
        <strain evidence="16 17">BYS139W</strain>
    </source>
</reference>
<keyword evidence="14" id="KW-0472">Membrane</keyword>
<organism evidence="16 17">
    <name type="scientific">Pseudaquabacterium rugosum</name>
    <dbReference type="NCBI Taxonomy" id="2984194"/>
    <lineage>
        <taxon>Bacteria</taxon>
        <taxon>Pseudomonadati</taxon>
        <taxon>Pseudomonadota</taxon>
        <taxon>Betaproteobacteria</taxon>
        <taxon>Burkholderiales</taxon>
        <taxon>Sphaerotilaceae</taxon>
        <taxon>Pseudaquabacterium</taxon>
    </lineage>
</organism>
<comment type="catalytic activity">
    <reaction evidence="1">
        <text>ATP + protein L-histidine = ADP + protein N-phospho-L-histidine.</text>
        <dbReference type="EC" id="2.7.13.3"/>
    </reaction>
</comment>
<dbReference type="Pfam" id="PF02518">
    <property type="entry name" value="HATPase_c"/>
    <property type="match status" value="1"/>
</dbReference>
<comment type="caution">
    <text evidence="16">The sequence shown here is derived from an EMBL/GenBank/DDBJ whole genome shotgun (WGS) entry which is preliminary data.</text>
</comment>
<dbReference type="PANTHER" id="PTHR43065:SF46">
    <property type="entry name" value="C4-DICARBOXYLATE TRANSPORT SENSOR PROTEIN DCTB"/>
    <property type="match status" value="1"/>
</dbReference>
<evidence type="ECO:0000256" key="10">
    <source>
        <dbReference type="ARBA" id="ARBA00022840"/>
    </source>
</evidence>